<dbReference type="Proteomes" id="UP000635477">
    <property type="component" value="Unassembled WGS sequence"/>
</dbReference>
<organism evidence="1 2">
    <name type="scientific">Fusarium zealandicum</name>
    <dbReference type="NCBI Taxonomy" id="1053134"/>
    <lineage>
        <taxon>Eukaryota</taxon>
        <taxon>Fungi</taxon>
        <taxon>Dikarya</taxon>
        <taxon>Ascomycota</taxon>
        <taxon>Pezizomycotina</taxon>
        <taxon>Sordariomycetes</taxon>
        <taxon>Hypocreomycetidae</taxon>
        <taxon>Hypocreales</taxon>
        <taxon>Nectriaceae</taxon>
        <taxon>Fusarium</taxon>
        <taxon>Fusarium staphyleae species complex</taxon>
    </lineage>
</organism>
<dbReference type="EMBL" id="JABEYC010000933">
    <property type="protein sequence ID" value="KAF4972130.1"/>
    <property type="molecule type" value="Genomic_DNA"/>
</dbReference>
<gene>
    <name evidence="1" type="ORF">FZEAL_9662</name>
</gene>
<reference evidence="1" key="2">
    <citation type="submission" date="2020-05" db="EMBL/GenBank/DDBJ databases">
        <authorList>
            <person name="Kim H.-S."/>
            <person name="Proctor R.H."/>
            <person name="Brown D.W."/>
        </authorList>
    </citation>
    <scope>NUCLEOTIDE SEQUENCE</scope>
    <source>
        <strain evidence="1">NRRL 22465</strain>
    </source>
</reference>
<proteinExistence type="predicted"/>
<sequence length="87" mass="9554">MEEEADAHDMRIPSSTILRVIDGILVATKQPQETAKSLISMITSTTADAPSKLEGDRAEQSQAEDGLLFSQWLDTITKELAHEVKLT</sequence>
<accession>A0A8H4U9P1</accession>
<name>A0A8H4U9P1_9HYPO</name>
<dbReference type="AlphaFoldDB" id="A0A8H4U9P1"/>
<protein>
    <submittedName>
        <fullName evidence="1">Uncharacterized protein</fullName>
    </submittedName>
</protein>
<reference evidence="1" key="1">
    <citation type="journal article" date="2020" name="BMC Genomics">
        <title>Correction to: Identification and distribution of gene clusters required for synthesis of sphingolipid metabolism inhibitors in diverse species of the filamentous fungus Fusarium.</title>
        <authorList>
            <person name="Kim H.S."/>
            <person name="Lohmar J.M."/>
            <person name="Busman M."/>
            <person name="Brown D.W."/>
            <person name="Naumann T.A."/>
            <person name="Divon H.H."/>
            <person name="Lysoe E."/>
            <person name="Uhlig S."/>
            <person name="Proctor R.H."/>
        </authorList>
    </citation>
    <scope>NUCLEOTIDE SEQUENCE</scope>
    <source>
        <strain evidence="1">NRRL 22465</strain>
    </source>
</reference>
<keyword evidence="2" id="KW-1185">Reference proteome</keyword>
<comment type="caution">
    <text evidence="1">The sequence shown here is derived from an EMBL/GenBank/DDBJ whole genome shotgun (WGS) entry which is preliminary data.</text>
</comment>
<evidence type="ECO:0000313" key="1">
    <source>
        <dbReference type="EMBL" id="KAF4972130.1"/>
    </source>
</evidence>
<evidence type="ECO:0000313" key="2">
    <source>
        <dbReference type="Proteomes" id="UP000635477"/>
    </source>
</evidence>